<dbReference type="InterPro" id="IPR024324">
    <property type="entry name" value="Condensin_cplx_su1_N"/>
</dbReference>
<dbReference type="InterPro" id="IPR026971">
    <property type="entry name" value="CND1/NCAPD3"/>
</dbReference>
<name>A8Q395_MALGO</name>
<keyword evidence="9 10" id="KW-0131">Cell cycle</keyword>
<feature type="compositionally biased region" description="Acidic residues" evidence="11">
    <location>
        <begin position="497"/>
        <end position="516"/>
    </location>
</feature>
<dbReference type="PANTHER" id="PTHR14222">
    <property type="entry name" value="CONDENSIN"/>
    <property type="match status" value="1"/>
</dbReference>
<dbReference type="InterPro" id="IPR016024">
    <property type="entry name" value="ARM-type_fold"/>
</dbReference>
<evidence type="ECO:0000313" key="14">
    <source>
        <dbReference type="EMBL" id="EDP43331.1"/>
    </source>
</evidence>
<accession>A8Q395</accession>
<comment type="subcellular location">
    <subcellularLocation>
        <location evidence="2">Chromosome</location>
    </subcellularLocation>
    <subcellularLocation>
        <location evidence="1">Nucleus</location>
    </subcellularLocation>
</comment>
<evidence type="ECO:0000256" key="11">
    <source>
        <dbReference type="SAM" id="MobiDB-lite"/>
    </source>
</evidence>
<evidence type="ECO:0000256" key="8">
    <source>
        <dbReference type="ARBA" id="ARBA00023242"/>
    </source>
</evidence>
<reference evidence="14 15" key="1">
    <citation type="journal article" date="2007" name="Proc. Natl. Acad. Sci. U.S.A.">
        <title>Dandruff-associated Malassezia genomes reveal convergent and divergent virulence traits shared with plant and human fungal pathogens.</title>
        <authorList>
            <person name="Xu J."/>
            <person name="Saunders C.W."/>
            <person name="Hu P."/>
            <person name="Grant R.A."/>
            <person name="Boekhout T."/>
            <person name="Kuramae E.E."/>
            <person name="Kronstad J.W."/>
            <person name="Deangelis Y.M."/>
            <person name="Reeder N.L."/>
            <person name="Johnstone K.R."/>
            <person name="Leland M."/>
            <person name="Fieno A.M."/>
            <person name="Begley W.M."/>
            <person name="Sun Y."/>
            <person name="Lacey M.P."/>
            <person name="Chaudhary T."/>
            <person name="Keough T."/>
            <person name="Chu L."/>
            <person name="Sears R."/>
            <person name="Yuan B."/>
            <person name="Dawson T.L.Jr."/>
        </authorList>
    </citation>
    <scope>NUCLEOTIDE SEQUENCE [LARGE SCALE GENOMIC DNA]</scope>
    <source>
        <strain evidence="15">ATCC MYA-4612 / CBS 7966</strain>
    </source>
</reference>
<dbReference type="GO" id="GO:0005634">
    <property type="term" value="C:nucleus"/>
    <property type="evidence" value="ECO:0007669"/>
    <property type="project" value="UniProtKB-SubCell"/>
</dbReference>
<dbReference type="VEuPathDB" id="FungiDB:MGL_2341"/>
<dbReference type="KEGG" id="mgl:MGL_2341"/>
<proteinExistence type="inferred from homology"/>
<dbReference type="GeneID" id="5854852"/>
<evidence type="ECO:0000259" key="12">
    <source>
        <dbReference type="Pfam" id="PF12717"/>
    </source>
</evidence>
<dbReference type="Pfam" id="PF12922">
    <property type="entry name" value="Cnd1_N"/>
    <property type="match status" value="1"/>
</dbReference>
<feature type="region of interest" description="Disordered" evidence="11">
    <location>
        <begin position="491"/>
        <end position="531"/>
    </location>
</feature>
<dbReference type="GO" id="GO:0007076">
    <property type="term" value="P:mitotic chromosome condensation"/>
    <property type="evidence" value="ECO:0007669"/>
    <property type="project" value="InterPro"/>
</dbReference>
<dbReference type="Proteomes" id="UP000008837">
    <property type="component" value="Unassembled WGS sequence"/>
</dbReference>
<evidence type="ECO:0000256" key="9">
    <source>
        <dbReference type="ARBA" id="ARBA00023306"/>
    </source>
</evidence>
<evidence type="ECO:0000259" key="13">
    <source>
        <dbReference type="Pfam" id="PF12922"/>
    </source>
</evidence>
<dbReference type="OrthoDB" id="436262at2759"/>
<dbReference type="Gene3D" id="1.25.10.10">
    <property type="entry name" value="Leucine-rich Repeat Variant"/>
    <property type="match status" value="2"/>
</dbReference>
<dbReference type="SUPFAM" id="SSF48371">
    <property type="entry name" value="ARM repeat"/>
    <property type="match status" value="1"/>
</dbReference>
<feature type="domain" description="Condensin complex subunit 1 C-terminal" evidence="12">
    <location>
        <begin position="1007"/>
        <end position="1168"/>
    </location>
</feature>
<dbReference type="GO" id="GO:0042393">
    <property type="term" value="F:histone binding"/>
    <property type="evidence" value="ECO:0007669"/>
    <property type="project" value="TreeGrafter"/>
</dbReference>
<comment type="function">
    <text evidence="10">Regulatory subunit of the condensin complex, a complex required for conversion of interphase chromatin into mitotic-like condense chromosomes. The condensin complex probably introduces positive supercoils into relaxed DNA in the presence of type I topoisomerases and converts nicked DNA into positive knotted forms in the presence of type II topoisomerases.</text>
</comment>
<dbReference type="FunCoup" id="A8Q395">
    <property type="interactions" value="234"/>
</dbReference>
<dbReference type="Pfam" id="PF12717">
    <property type="entry name" value="Cnd1"/>
    <property type="match status" value="1"/>
</dbReference>
<keyword evidence="4" id="KW-0158">Chromosome</keyword>
<dbReference type="PANTHER" id="PTHR14222:SF2">
    <property type="entry name" value="CONDENSIN COMPLEX SUBUNIT 1"/>
    <property type="match status" value="1"/>
</dbReference>
<evidence type="ECO:0000256" key="1">
    <source>
        <dbReference type="ARBA" id="ARBA00004123"/>
    </source>
</evidence>
<evidence type="ECO:0000256" key="2">
    <source>
        <dbReference type="ARBA" id="ARBA00004286"/>
    </source>
</evidence>
<dbReference type="GO" id="GO:0000779">
    <property type="term" value="C:condensed chromosome, centromeric region"/>
    <property type="evidence" value="ECO:0007669"/>
    <property type="project" value="TreeGrafter"/>
</dbReference>
<feature type="domain" description="Condensin complex subunit 1 N-terminal" evidence="13">
    <location>
        <begin position="80"/>
        <end position="244"/>
    </location>
</feature>
<sequence length="1285" mass="144545">MHNTEMDAGSSFDLAEQLLRLQEDDMIIEYDVSAMDVMAQQDLVTRIVDAVASSATSVNDSDVYQCMLSCIKSVSNLPNHLAHRLLDTILSGMNATIEEVVELDSSQWAAWTEPLERYAFLLQWLVELLEKHRELFGKSDKGITKRAGSSSTLSTAFRDNGEGSWTWASSLPVVLRLFSKTLRTVPERMWTSKASRDTFISRCILRPVMLCQENEVYLKDTAIKLGIFRVVCLAVKLHGQGLNVQTSISQALQYYEHLAEPMAELLGAMRTEFDVEVLGEDVLRDFAAKSFTSLDSKGPRSYARFLVRMTELNPRSVLKLMSLLQRQQESESYPIRNAMVEVHGLLIKYLATSEDDVDAALNSKAGQLDTDDDGDDTRNAREKQMDVLFERLFERFLDLTTFVRTKAIQVCGRLCDLAVRLPAQRLRMTSLAVQSLEDKSSNVRRNAIALLVKLVLTHPYGVMHGGELNADAWTQRRDVVRSELEKAEERLAFPVTEEGEADAGIDGEDQDQGDEDMSGKMSSRSGKPRRSELDLDALAATQQSMTHAEHEKLVKLRLTMTYYEDALKFIHLLEQGVPILVQLLASTNKAEVLESMEFFRVAHEYRIHGASDGVRAMIHLIWTKDNALVMEDGSQLKGIRSRLIEVYRSLYFDPYPGLSRSEHVALVCRNMIERTFGATLAELTSLEQLFSLMHAEGLVERAVVEKLWDVYASPLPISRAQRRGAIMILSMLAKAERELVAEKMDVLLRIGLGHVGSKDLVLAKHTCIALQHVSGSTKKVKGTLAGGHVRYPMQHPMFTRLCSIIEMPSTDEKDRHSEWFGVAEQAIDAIYLLGEQPDALCTELLRHMTLAAFASTDQRTNDVYQMAQLVFVVGHVALKQMVHLELVEREFKRRKAMRDDAAQQNSGASKPATASELDQVAEQAEDDIGETMAWVRDRELLYGPESLLALYGNVVPFICSNTRQYPDIFLQRAAALTLCKFMCISAEYCEANLGLLLHLLRTSKDAVVRANAVIGLGDVAVCFGTLVDENSERLYAGLGDKDLGVKKNTLMVLTHLILNGMIKVKGQLGELAKCLEDEEMRVSDLAKLFFSELAAKENAVYNNLPDIISHLSTGEHAVDETTFMNTMRFIFTFIDKERQAENVIEKLCQRFRLTTEERSWRDIAFCLSLLPYRSERSIKKLVDALPFYRDKLYVPDVFQRFSEILAKMHQGKSSSAAAKAGDTDLREFEDVLAHAASQSTQDHALEDATQTQTAKLERRHARPLVSKGQPSRPARTTRQTRRRVT</sequence>
<dbReference type="InterPro" id="IPR032682">
    <property type="entry name" value="Cnd1_C"/>
</dbReference>
<keyword evidence="7 10" id="KW-0226">DNA condensation</keyword>
<dbReference type="InterPro" id="IPR011989">
    <property type="entry name" value="ARM-like"/>
</dbReference>
<dbReference type="GO" id="GO:0000796">
    <property type="term" value="C:condensin complex"/>
    <property type="evidence" value="ECO:0007669"/>
    <property type="project" value="TreeGrafter"/>
</dbReference>
<dbReference type="InterPro" id="IPR007673">
    <property type="entry name" value="Condensin_cplx_su1"/>
</dbReference>
<feature type="region of interest" description="Disordered" evidence="11">
    <location>
        <begin position="898"/>
        <end position="920"/>
    </location>
</feature>
<comment type="similarity">
    <text evidence="3 10">Belongs to the CND1 (condensin subunit 1) family.</text>
</comment>
<dbReference type="GO" id="GO:0010032">
    <property type="term" value="P:meiotic chromosome condensation"/>
    <property type="evidence" value="ECO:0007669"/>
    <property type="project" value="TreeGrafter"/>
</dbReference>
<keyword evidence="15" id="KW-1185">Reference proteome</keyword>
<evidence type="ECO:0000256" key="5">
    <source>
        <dbReference type="ARBA" id="ARBA00022618"/>
    </source>
</evidence>
<protein>
    <recommendedName>
        <fullName evidence="10">Condensin complex subunit 1</fullName>
    </recommendedName>
</protein>
<evidence type="ECO:0000256" key="6">
    <source>
        <dbReference type="ARBA" id="ARBA00022776"/>
    </source>
</evidence>
<feature type="region of interest" description="Disordered" evidence="11">
    <location>
        <begin position="1237"/>
        <end position="1285"/>
    </location>
</feature>
<dbReference type="GO" id="GO:0051301">
    <property type="term" value="P:cell division"/>
    <property type="evidence" value="ECO:0007669"/>
    <property type="project" value="UniProtKB-KW"/>
</dbReference>
<dbReference type="InParanoid" id="A8Q395"/>
<dbReference type="PIRSF" id="PIRSF017127">
    <property type="entry name" value="Condensin_D2"/>
    <property type="match status" value="1"/>
</dbReference>
<evidence type="ECO:0000313" key="15">
    <source>
        <dbReference type="Proteomes" id="UP000008837"/>
    </source>
</evidence>
<keyword evidence="5 10" id="KW-0132">Cell division</keyword>
<evidence type="ECO:0000256" key="7">
    <source>
        <dbReference type="ARBA" id="ARBA00023067"/>
    </source>
</evidence>
<gene>
    <name evidence="14" type="ORF">MGL_2341</name>
</gene>
<comment type="caution">
    <text evidence="14">The sequence shown here is derived from an EMBL/GenBank/DDBJ whole genome shotgun (WGS) entry which is preliminary data.</text>
</comment>
<keyword evidence="8" id="KW-0539">Nucleus</keyword>
<keyword evidence="6 10" id="KW-0498">Mitosis</keyword>
<dbReference type="RefSeq" id="XP_001730545.1">
    <property type="nucleotide sequence ID" value="XM_001730493.1"/>
</dbReference>
<dbReference type="EMBL" id="AAYY01000008">
    <property type="protein sequence ID" value="EDP43331.1"/>
    <property type="molecule type" value="Genomic_DNA"/>
</dbReference>
<organism evidence="14 15">
    <name type="scientific">Malassezia globosa (strain ATCC MYA-4612 / CBS 7966)</name>
    <name type="common">Dandruff-associated fungus</name>
    <dbReference type="NCBI Taxonomy" id="425265"/>
    <lineage>
        <taxon>Eukaryota</taxon>
        <taxon>Fungi</taxon>
        <taxon>Dikarya</taxon>
        <taxon>Basidiomycota</taxon>
        <taxon>Ustilaginomycotina</taxon>
        <taxon>Malasseziomycetes</taxon>
        <taxon>Malasseziales</taxon>
        <taxon>Malasseziaceae</taxon>
        <taxon>Malassezia</taxon>
    </lineage>
</organism>
<dbReference type="OMA" id="CPLEKLW"/>
<feature type="compositionally biased region" description="Polar residues" evidence="11">
    <location>
        <begin position="1237"/>
        <end position="1254"/>
    </location>
</feature>
<evidence type="ECO:0000256" key="10">
    <source>
        <dbReference type="PIRNR" id="PIRNR017127"/>
    </source>
</evidence>
<evidence type="ECO:0000256" key="3">
    <source>
        <dbReference type="ARBA" id="ARBA00009606"/>
    </source>
</evidence>
<evidence type="ECO:0000256" key="4">
    <source>
        <dbReference type="ARBA" id="ARBA00022454"/>
    </source>
</evidence>
<dbReference type="STRING" id="425265.A8Q395"/>